<proteinExistence type="inferred from homology"/>
<evidence type="ECO:0000256" key="1">
    <source>
        <dbReference type="ARBA" id="ARBA00004418"/>
    </source>
</evidence>
<dbReference type="InterPro" id="IPR030678">
    <property type="entry name" value="Peptide/Ni-bd"/>
</dbReference>
<dbReference type="Proteomes" id="UP001222118">
    <property type="component" value="Chromosome"/>
</dbReference>
<comment type="subcellular location">
    <subcellularLocation>
        <location evidence="1">Periplasm</location>
    </subcellularLocation>
</comment>
<gene>
    <name evidence="4" type="ORF">PSQ90_00985</name>
</gene>
<evidence type="ECO:0000256" key="2">
    <source>
        <dbReference type="ARBA" id="ARBA00005695"/>
    </source>
</evidence>
<dbReference type="PIRSF" id="PIRSF002741">
    <property type="entry name" value="MppA"/>
    <property type="match status" value="1"/>
</dbReference>
<dbReference type="PANTHER" id="PTHR30290">
    <property type="entry name" value="PERIPLASMIC BINDING COMPONENT OF ABC TRANSPORTER"/>
    <property type="match status" value="1"/>
</dbReference>
<protein>
    <submittedName>
        <fullName evidence="4">ABC transporter substrate-binding protein</fullName>
    </submittedName>
</protein>
<dbReference type="Pfam" id="PF00496">
    <property type="entry name" value="SBP_bac_5"/>
    <property type="match status" value="1"/>
</dbReference>
<keyword evidence="5" id="KW-1185">Reference proteome</keyword>
<evidence type="ECO:0000259" key="3">
    <source>
        <dbReference type="Pfam" id="PF00496"/>
    </source>
</evidence>
<evidence type="ECO:0000313" key="4">
    <source>
        <dbReference type="EMBL" id="WDR06069.1"/>
    </source>
</evidence>
<evidence type="ECO:0000313" key="5">
    <source>
        <dbReference type="Proteomes" id="UP001222118"/>
    </source>
</evidence>
<reference evidence="4 5" key="1">
    <citation type="submission" date="2023-02" db="EMBL/GenBank/DDBJ databases">
        <title>Devosia chondri sp. nov., isolated from the phycosphere of marine algae.</title>
        <authorList>
            <person name="Kim J.M."/>
            <person name="Lee J.K."/>
            <person name="Choi B.J."/>
            <person name="Bayburt H."/>
            <person name="Jeon C.O."/>
        </authorList>
    </citation>
    <scope>NUCLEOTIDE SEQUENCE [LARGE SCALE GENOMIC DNA]</scope>
    <source>
        <strain evidence="4 5">G2-5</strain>
    </source>
</reference>
<organism evidence="4 5">
    <name type="scientific">Devosia rhodophyticola</name>
    <dbReference type="NCBI Taxonomy" id="3026423"/>
    <lineage>
        <taxon>Bacteria</taxon>
        <taxon>Pseudomonadati</taxon>
        <taxon>Pseudomonadota</taxon>
        <taxon>Alphaproteobacteria</taxon>
        <taxon>Hyphomicrobiales</taxon>
        <taxon>Devosiaceae</taxon>
        <taxon>Devosia</taxon>
    </lineage>
</organism>
<name>A0ABY7YYV6_9HYPH</name>
<dbReference type="Gene3D" id="3.40.190.10">
    <property type="entry name" value="Periplasmic binding protein-like II"/>
    <property type="match status" value="1"/>
</dbReference>
<dbReference type="InterPro" id="IPR000914">
    <property type="entry name" value="SBP_5_dom"/>
</dbReference>
<dbReference type="Gene3D" id="3.10.105.10">
    <property type="entry name" value="Dipeptide-binding Protein, Domain 3"/>
    <property type="match status" value="1"/>
</dbReference>
<dbReference type="RefSeq" id="WP_282211583.1">
    <property type="nucleotide sequence ID" value="NZ_CP118247.1"/>
</dbReference>
<comment type="similarity">
    <text evidence="2">Belongs to the bacterial solute-binding protein 5 family.</text>
</comment>
<dbReference type="InterPro" id="IPR039424">
    <property type="entry name" value="SBP_5"/>
</dbReference>
<dbReference type="SUPFAM" id="SSF53850">
    <property type="entry name" value="Periplasmic binding protein-like II"/>
    <property type="match status" value="1"/>
</dbReference>
<dbReference type="EMBL" id="CP118247">
    <property type="protein sequence ID" value="WDR06069.1"/>
    <property type="molecule type" value="Genomic_DNA"/>
</dbReference>
<accession>A0ABY7YYV6</accession>
<feature type="domain" description="Solute-binding protein family 5" evidence="3">
    <location>
        <begin position="79"/>
        <end position="415"/>
    </location>
</feature>
<sequence>MIMSIGTPQFISRLVTTAGVTAIMVAGSVGAVAGKELLTLGATLDMYGWNPGNQPGYQNWAAEAVWGNLVKCNSVGGLEADMAESWEVSNGNRTFTAKLRPDLKFSDGSPVALEDVKASFEFLTTSGRGADYEDIEFEMPDAQTISLSWPEPQPILNNKICSANILPMTVLAAGNWDVPIGSGPYVLDDGATTTGSEYVFKKNSDHWNASDYPYDNLVIKVITADGAAVSALTTGQIDATLVAAGSLETVKAAGMEVIQFLGQTPRLIISDRTGAKIPALGDVRVRQAMNMVFDKAAMAEHLYLGNAEPTAQVYRKGTAAHIVDLEDPYPFDVEKARELMAEAGFADGFELEFPTMTGQNFETLLPYVRQQLALINIRVTEVPLSGANAISDLLSGKFPVVLWQLGNDGNSAFQIYVESTVDGWWNLQHVGNEFIDGRWVKIATASAEESAALQQEINRYVVDEAWFAPFVYMGSTYAFNPEKVSIPTQSDAEALTPKLRDFQ</sequence>